<organism evidence="1 2">
    <name type="scientific">Halorubrum distributum</name>
    <dbReference type="NCBI Taxonomy" id="29283"/>
    <lineage>
        <taxon>Archaea</taxon>
        <taxon>Methanobacteriati</taxon>
        <taxon>Methanobacteriota</taxon>
        <taxon>Stenosarchaea group</taxon>
        <taxon>Halobacteria</taxon>
        <taxon>Halobacteriales</taxon>
        <taxon>Haloferacaceae</taxon>
        <taxon>Halorubrum</taxon>
        <taxon>Halorubrum distributum group</taxon>
    </lineage>
</organism>
<dbReference type="AlphaFoldDB" id="A0A6B1I808"/>
<comment type="caution">
    <text evidence="1">The sequence shown here is derived from an EMBL/GenBank/DDBJ whole genome shotgun (WGS) entry which is preliminary data.</text>
</comment>
<dbReference type="RefSeq" id="WP_159368490.1">
    <property type="nucleotide sequence ID" value="NZ_WMEO01000001.1"/>
</dbReference>
<protein>
    <submittedName>
        <fullName evidence="1">Uncharacterized protein</fullName>
    </submittedName>
</protein>
<evidence type="ECO:0000313" key="1">
    <source>
        <dbReference type="EMBL" id="MYL15327.1"/>
    </source>
</evidence>
<dbReference type="Proteomes" id="UP000460194">
    <property type="component" value="Unassembled WGS sequence"/>
</dbReference>
<reference evidence="1 2" key="1">
    <citation type="submission" date="2019-11" db="EMBL/GenBank/DDBJ databases">
        <title>Genome sequences of 17 halophilic strains isolated from different environments.</title>
        <authorList>
            <person name="Furrow R.E."/>
        </authorList>
    </citation>
    <scope>NUCLEOTIDE SEQUENCE [LARGE SCALE GENOMIC DNA]</scope>
    <source>
        <strain evidence="1 2">22517_05_Cabo</strain>
    </source>
</reference>
<name>A0A6B1I808_9EURY</name>
<dbReference type="InterPro" id="IPR045397">
    <property type="entry name" value="TumE-like"/>
</dbReference>
<proteinExistence type="predicted"/>
<sequence length="151" mass="17278">MSDDDTPDDATETGCLDRTTMRMLGRRAETHPLVDSWRFEPDRLSPRSLVISLASTAYPHTVDSARIEVHWFVTGDYYVHYVEDLGTARFQCRWDRHPKTDAPKRHFHPPPDANGVESSPLGEHHLDVLFSVLDWVAERVERLHNESNSGA</sequence>
<accession>A0A6B1I808</accession>
<evidence type="ECO:0000313" key="2">
    <source>
        <dbReference type="Proteomes" id="UP000460194"/>
    </source>
</evidence>
<dbReference type="Pfam" id="PF20126">
    <property type="entry name" value="TumE"/>
    <property type="match status" value="1"/>
</dbReference>
<gene>
    <name evidence="1" type="ORF">GLW36_01505</name>
</gene>
<dbReference type="EMBL" id="WMEO01000001">
    <property type="protein sequence ID" value="MYL15327.1"/>
    <property type="molecule type" value="Genomic_DNA"/>
</dbReference>